<feature type="transmembrane region" description="Helical" evidence="1">
    <location>
        <begin position="34"/>
        <end position="53"/>
    </location>
</feature>
<keyword evidence="1" id="KW-0812">Transmembrane</keyword>
<evidence type="ECO:0000256" key="1">
    <source>
        <dbReference type="SAM" id="Phobius"/>
    </source>
</evidence>
<reference evidence="3 4" key="1">
    <citation type="submission" date="2016-12" db="EMBL/GenBank/DDBJ databases">
        <title>Isolation and genomic insights into novel planktonic Zetaproteobacteria from stratified waters of the Chesapeake Bay.</title>
        <authorList>
            <person name="McAllister S.M."/>
            <person name="Kato S."/>
            <person name="Chan C.S."/>
            <person name="Chiu B.K."/>
            <person name="Field E.K."/>
        </authorList>
    </citation>
    <scope>NUCLEOTIDE SEQUENCE [LARGE SCALE GENOMIC DNA]</scope>
    <source>
        <strain evidence="3 4">CP-5</strain>
    </source>
</reference>
<feature type="domain" description="Ancillary SecYEG translocon subunit/Cell division coordinator CpoB TPR" evidence="2">
    <location>
        <begin position="26"/>
        <end position="163"/>
    </location>
</feature>
<proteinExistence type="predicted"/>
<dbReference type="Pfam" id="PF09976">
    <property type="entry name" value="TPR_21"/>
    <property type="match status" value="1"/>
</dbReference>
<evidence type="ECO:0000313" key="4">
    <source>
        <dbReference type="Proteomes" id="UP000231701"/>
    </source>
</evidence>
<sequence>MSDDIPVKDNDLDELKREMRSAQWMDWVEANKNGLMGAAAAVLVVLIATGFWIESDRSQRATAATIYQQAVNETDLGKKKAMLQNVSRDFSGSSYGALALMQLAGVDLENSEVHLNALISHSKAMEEWVWQARLDLAAIKISAGDSAAAKSLLDEHVGTQYQQVRYFMLAQISTDESEKQQYLQKALDAPSANDADLIRKIESQMSKKVS</sequence>
<dbReference type="InterPro" id="IPR018704">
    <property type="entry name" value="SecYEG/CpoB_TPR"/>
</dbReference>
<keyword evidence="1" id="KW-1133">Transmembrane helix</keyword>
<organism evidence="3 4">
    <name type="scientific">Mariprofundus aestuarium</name>
    <dbReference type="NCBI Taxonomy" id="1921086"/>
    <lineage>
        <taxon>Bacteria</taxon>
        <taxon>Pseudomonadati</taxon>
        <taxon>Pseudomonadota</taxon>
        <taxon>Candidatius Mariprofundia</taxon>
        <taxon>Mariprofundales</taxon>
        <taxon>Mariprofundaceae</taxon>
        <taxon>Mariprofundus</taxon>
    </lineage>
</organism>
<keyword evidence="1" id="KW-0472">Membrane</keyword>
<dbReference type="AlphaFoldDB" id="A0A2K8KY93"/>
<protein>
    <submittedName>
        <fullName evidence="3">Tetratricopeptide repeat-containing protein</fullName>
    </submittedName>
</protein>
<dbReference type="RefSeq" id="WP_157819272.1">
    <property type="nucleotide sequence ID" value="NZ_CP018799.1"/>
</dbReference>
<evidence type="ECO:0000259" key="2">
    <source>
        <dbReference type="Pfam" id="PF09976"/>
    </source>
</evidence>
<keyword evidence="4" id="KW-1185">Reference proteome</keyword>
<dbReference type="KEGG" id="maes:Ga0123461_1459"/>
<gene>
    <name evidence="3" type="ORF">Ga0123461_1459</name>
</gene>
<dbReference type="OrthoDB" id="5293726at2"/>
<name>A0A2K8KY93_MARES</name>
<dbReference type="Proteomes" id="UP000231701">
    <property type="component" value="Chromosome"/>
</dbReference>
<accession>A0A2K8KY93</accession>
<dbReference type="EMBL" id="CP018799">
    <property type="protein sequence ID" value="ATX79873.1"/>
    <property type="molecule type" value="Genomic_DNA"/>
</dbReference>
<evidence type="ECO:0000313" key="3">
    <source>
        <dbReference type="EMBL" id="ATX79873.1"/>
    </source>
</evidence>